<dbReference type="KEGG" id="aey:CDG81_01745"/>
<proteinExistence type="predicted"/>
<dbReference type="Gene3D" id="2.60.40.1890">
    <property type="entry name" value="PCu(A)C copper chaperone"/>
    <property type="match status" value="1"/>
</dbReference>
<feature type="compositionally biased region" description="Gly residues" evidence="1">
    <location>
        <begin position="179"/>
        <end position="195"/>
    </location>
</feature>
<name>A0A223RXW5_9ACTN</name>
<sequence length="250" mass="24885">MVPALVGLGAVAALSGCATGQQAETAQQVAAIYGASGDAKTMAVRNATLSYPEEGSVYPEGSNAPVETVLVNSGEQQDRLTGVSSSYARSVEVSGTQRIPSGTRLYAVSDAADQTGITAVEATSDDERETVRITLEGLTQGIRPGVTIPVEFTFANAGSVTLQVPIGRSPEDRPEYGSPHGGGGTGTDGESGHSGGADESSGSGESGSSHGSGESGDDSSDSGDSDQSGNSSDGSDETGQNDETGESAGD</sequence>
<evidence type="ECO:0008006" key="4">
    <source>
        <dbReference type="Google" id="ProtNLM"/>
    </source>
</evidence>
<feature type="compositionally biased region" description="Acidic residues" evidence="1">
    <location>
        <begin position="234"/>
        <end position="250"/>
    </location>
</feature>
<dbReference type="Proteomes" id="UP000215043">
    <property type="component" value="Chromosome"/>
</dbReference>
<dbReference type="InterPro" id="IPR007410">
    <property type="entry name" value="LpqE-like"/>
</dbReference>
<dbReference type="Pfam" id="PF04314">
    <property type="entry name" value="PCuAC"/>
    <property type="match status" value="1"/>
</dbReference>
<evidence type="ECO:0000313" key="3">
    <source>
        <dbReference type="Proteomes" id="UP000215043"/>
    </source>
</evidence>
<gene>
    <name evidence="2" type="ORF">CDG81_01745</name>
</gene>
<evidence type="ECO:0000313" key="2">
    <source>
        <dbReference type="EMBL" id="ASU80746.1"/>
    </source>
</evidence>
<dbReference type="SUPFAM" id="SSF110087">
    <property type="entry name" value="DR1885-like metal-binding protein"/>
    <property type="match status" value="1"/>
</dbReference>
<feature type="compositionally biased region" description="Low complexity" evidence="1">
    <location>
        <begin position="197"/>
        <end position="212"/>
    </location>
</feature>
<evidence type="ECO:0000256" key="1">
    <source>
        <dbReference type="SAM" id="MobiDB-lite"/>
    </source>
</evidence>
<feature type="compositionally biased region" description="Acidic residues" evidence="1">
    <location>
        <begin position="215"/>
        <end position="224"/>
    </location>
</feature>
<accession>A0A223RXW5</accession>
<organism evidence="2 3">
    <name type="scientific">Actinopolyspora erythraea</name>
    <dbReference type="NCBI Taxonomy" id="414996"/>
    <lineage>
        <taxon>Bacteria</taxon>
        <taxon>Bacillati</taxon>
        <taxon>Actinomycetota</taxon>
        <taxon>Actinomycetes</taxon>
        <taxon>Actinopolysporales</taxon>
        <taxon>Actinopolysporaceae</taxon>
        <taxon>Actinopolyspora</taxon>
    </lineage>
</organism>
<dbReference type="InterPro" id="IPR036182">
    <property type="entry name" value="PCuAC_sf"/>
</dbReference>
<feature type="region of interest" description="Disordered" evidence="1">
    <location>
        <begin position="164"/>
        <end position="250"/>
    </location>
</feature>
<dbReference type="OrthoDB" id="5188566at2"/>
<reference evidence="2 3" key="1">
    <citation type="submission" date="2017-08" db="EMBL/GenBank/DDBJ databases">
        <title>The complete genome sequence of moderately halophilic actinomycete Actinopolyspora erythraea YIM 90600, the producer of novel erythromycin, novel actinopolysporins A-C and tubercidin.</title>
        <authorList>
            <person name="Yin M."/>
            <person name="Tang S."/>
        </authorList>
    </citation>
    <scope>NUCLEOTIDE SEQUENCE [LARGE SCALE GENOMIC DNA]</scope>
    <source>
        <strain evidence="2 3">YIM 90600</strain>
    </source>
</reference>
<protein>
    <recommendedName>
        <fullName evidence="4">Copper chaperone PCu(A)C</fullName>
    </recommendedName>
</protein>
<dbReference type="EMBL" id="CP022752">
    <property type="protein sequence ID" value="ASU80746.1"/>
    <property type="molecule type" value="Genomic_DNA"/>
</dbReference>
<dbReference type="AlphaFoldDB" id="A0A223RXW5"/>